<accession>A0A8U0W4W4</accession>
<dbReference type="InterPro" id="IPR019034">
    <property type="entry name" value="UPF0390"/>
</dbReference>
<organism evidence="1 2">
    <name type="scientific">Glossina fuscipes</name>
    <dbReference type="NCBI Taxonomy" id="7396"/>
    <lineage>
        <taxon>Eukaryota</taxon>
        <taxon>Metazoa</taxon>
        <taxon>Ecdysozoa</taxon>
        <taxon>Arthropoda</taxon>
        <taxon>Hexapoda</taxon>
        <taxon>Insecta</taxon>
        <taxon>Pterygota</taxon>
        <taxon>Neoptera</taxon>
        <taxon>Endopterygota</taxon>
        <taxon>Diptera</taxon>
        <taxon>Brachycera</taxon>
        <taxon>Muscomorpha</taxon>
        <taxon>Hippoboscoidea</taxon>
        <taxon>Glossinidae</taxon>
        <taxon>Glossina</taxon>
    </lineage>
</organism>
<evidence type="ECO:0000313" key="1">
    <source>
        <dbReference type="Proteomes" id="UP000092443"/>
    </source>
</evidence>
<keyword evidence="1" id="KW-1185">Reference proteome</keyword>
<dbReference type="KEGG" id="gfs:119631789"/>
<reference evidence="2" key="1">
    <citation type="submission" date="2025-08" db="UniProtKB">
        <authorList>
            <consortium name="RefSeq"/>
        </authorList>
    </citation>
    <scope>IDENTIFICATION</scope>
    <source>
        <tissue evidence="2">Whole body pupa</tissue>
    </source>
</reference>
<proteinExistence type="predicted"/>
<gene>
    <name evidence="2" type="primary">LOC119631789</name>
</gene>
<dbReference type="GeneID" id="119631789"/>
<dbReference type="Proteomes" id="UP000092443">
    <property type="component" value="Unplaced"/>
</dbReference>
<name>A0A8U0W4W4_9MUSC</name>
<dbReference type="RefSeq" id="XP_037880221.1">
    <property type="nucleotide sequence ID" value="XM_038024293.1"/>
</dbReference>
<sequence>MVQGVYKKVKLPVSVQKKQKRASNAAFTRKANAPIKAKKNKFSESKKIKDVISKSVNKAVEKEIRARAAESTVNLSKTQQATAHLKNATCLRKAVPM</sequence>
<dbReference type="AlphaFoldDB" id="A0A8U0W4W4"/>
<protein>
    <submittedName>
        <fullName evidence="2">Uncharacterized protein LOC119631789</fullName>
    </submittedName>
</protein>
<dbReference type="Pfam" id="PF09495">
    <property type="entry name" value="DUF2462"/>
    <property type="match status" value="1"/>
</dbReference>
<evidence type="ECO:0000313" key="2">
    <source>
        <dbReference type="RefSeq" id="XP_037880221.1"/>
    </source>
</evidence>